<keyword evidence="5" id="KW-0460">Magnesium</keyword>
<dbReference type="InterPro" id="IPR008949">
    <property type="entry name" value="Isoprenoid_synthase_dom_sf"/>
</dbReference>
<dbReference type="Pfam" id="PF00348">
    <property type="entry name" value="polyprenyl_synt"/>
    <property type="match status" value="1"/>
</dbReference>
<evidence type="ECO:0000313" key="8">
    <source>
        <dbReference type="Proteomes" id="UP000622405"/>
    </source>
</evidence>
<evidence type="ECO:0000256" key="4">
    <source>
        <dbReference type="ARBA" id="ARBA00022723"/>
    </source>
</evidence>
<evidence type="ECO:0000256" key="6">
    <source>
        <dbReference type="RuleBase" id="RU004466"/>
    </source>
</evidence>
<dbReference type="PROSITE" id="PS00723">
    <property type="entry name" value="POLYPRENYL_SYNTHASE_1"/>
    <property type="match status" value="1"/>
</dbReference>
<sequence>MIKSELSPRLDYQSALEAVRRLIDETLLDTDELIQAMMQHLTLGTGKNLRAMLLLGSAMDEEGLVPQDAVIAGAAVEILHLATLVHDDIIDEADIRRGQASLQKKFGKKEAVICGDYLFCIAIAMVAEISNHYPEKLKEFTQAMTKICLGELRQFKHNSDTDLSVLNYLKIIAGKTSALFALAMYSGAIINGSSDKEARFMGRIGHNMGLAFQILDDCADYEADVVVTKKSVKHDLAEEVITLPLIFAFLKKPELKQRIRQQQLSVAEINEIIAEVVDVGGVSMAHDVAEKYYRKTKKMIDTLPNKHQRQLMGKILGRIWKVEN</sequence>
<dbReference type="EMBL" id="WJBE01000001">
    <property type="protein sequence ID" value="MBC3898206.1"/>
    <property type="molecule type" value="Genomic_DNA"/>
</dbReference>
<organism evidence="7 8">
    <name type="scientific">Acetobacterium malicum</name>
    <dbReference type="NCBI Taxonomy" id="52692"/>
    <lineage>
        <taxon>Bacteria</taxon>
        <taxon>Bacillati</taxon>
        <taxon>Bacillota</taxon>
        <taxon>Clostridia</taxon>
        <taxon>Eubacteriales</taxon>
        <taxon>Eubacteriaceae</taxon>
        <taxon>Acetobacterium</taxon>
    </lineage>
</organism>
<comment type="caution">
    <text evidence="7">The sequence shown here is derived from an EMBL/GenBank/DDBJ whole genome shotgun (WGS) entry which is preliminary data.</text>
</comment>
<evidence type="ECO:0000313" key="7">
    <source>
        <dbReference type="EMBL" id="MBC3898206.1"/>
    </source>
</evidence>
<evidence type="ECO:0000256" key="1">
    <source>
        <dbReference type="ARBA" id="ARBA00001946"/>
    </source>
</evidence>
<evidence type="ECO:0000256" key="5">
    <source>
        <dbReference type="ARBA" id="ARBA00022842"/>
    </source>
</evidence>
<dbReference type="Proteomes" id="UP000622405">
    <property type="component" value="Unassembled WGS sequence"/>
</dbReference>
<dbReference type="PANTHER" id="PTHR12001:SF69">
    <property type="entry name" value="ALL TRANS-POLYPRENYL-DIPHOSPHATE SYNTHASE PDSS1"/>
    <property type="match status" value="1"/>
</dbReference>
<dbReference type="Gene3D" id="1.10.600.10">
    <property type="entry name" value="Farnesyl Diphosphate Synthase"/>
    <property type="match status" value="1"/>
</dbReference>
<dbReference type="InterPro" id="IPR000092">
    <property type="entry name" value="Polyprenyl_synt"/>
</dbReference>
<reference evidence="7 8" key="1">
    <citation type="journal article" date="2020" name="mSystems">
        <title>Defining Genomic and Predicted Metabolic Features of the Acetobacterium Genus.</title>
        <authorList>
            <person name="Ross D.E."/>
            <person name="Marshall C.W."/>
            <person name="Gulliver D."/>
            <person name="May H.D."/>
            <person name="Norman R.S."/>
        </authorList>
    </citation>
    <scope>NUCLEOTIDE SEQUENCE [LARGE SCALE GENOMIC DNA]</scope>
    <source>
        <strain evidence="7 8">DSM 4132</strain>
    </source>
</reference>
<name>A0ABR6YSX0_9FIRM</name>
<comment type="similarity">
    <text evidence="2 6">Belongs to the FPP/GGPP synthase family.</text>
</comment>
<dbReference type="RefSeq" id="WP_186892941.1">
    <property type="nucleotide sequence ID" value="NZ_WJBE01000001.1"/>
</dbReference>
<dbReference type="SFLD" id="SFLDS00005">
    <property type="entry name" value="Isoprenoid_Synthase_Type_I"/>
    <property type="match status" value="1"/>
</dbReference>
<keyword evidence="4" id="KW-0479">Metal-binding</keyword>
<proteinExistence type="inferred from homology"/>
<evidence type="ECO:0000256" key="2">
    <source>
        <dbReference type="ARBA" id="ARBA00006706"/>
    </source>
</evidence>
<dbReference type="SUPFAM" id="SSF48576">
    <property type="entry name" value="Terpenoid synthases"/>
    <property type="match status" value="1"/>
</dbReference>
<gene>
    <name evidence="7" type="ORF">GH811_01070</name>
</gene>
<keyword evidence="3 6" id="KW-0808">Transferase</keyword>
<dbReference type="PANTHER" id="PTHR12001">
    <property type="entry name" value="GERANYLGERANYL PYROPHOSPHATE SYNTHASE"/>
    <property type="match status" value="1"/>
</dbReference>
<comment type="cofactor">
    <cofactor evidence="1">
        <name>Mg(2+)</name>
        <dbReference type="ChEBI" id="CHEBI:18420"/>
    </cofactor>
</comment>
<protein>
    <submittedName>
        <fullName evidence="7">Polyprenyl synthetase family protein</fullName>
    </submittedName>
</protein>
<dbReference type="InterPro" id="IPR033749">
    <property type="entry name" value="Polyprenyl_synt_CS"/>
</dbReference>
<keyword evidence="8" id="KW-1185">Reference proteome</keyword>
<evidence type="ECO:0000256" key="3">
    <source>
        <dbReference type="ARBA" id="ARBA00022679"/>
    </source>
</evidence>
<accession>A0ABR6YSX0</accession>
<dbReference type="CDD" id="cd00685">
    <property type="entry name" value="Trans_IPPS_HT"/>
    <property type="match status" value="1"/>
</dbReference>